<reference evidence="8" key="1">
    <citation type="submission" date="2022-09" db="EMBL/GenBank/DDBJ databases">
        <title>Tahibacter sp. nov., isolated from a fresh water.</title>
        <authorList>
            <person name="Baek J.H."/>
            <person name="Lee J.K."/>
            <person name="Kim J.M."/>
            <person name="Jeon C.O."/>
        </authorList>
    </citation>
    <scope>NUCLEOTIDE SEQUENCE</scope>
    <source>
        <strain evidence="8">W38</strain>
    </source>
</reference>
<feature type="transmembrane region" description="Helical" evidence="7">
    <location>
        <begin position="187"/>
        <end position="204"/>
    </location>
</feature>
<evidence type="ECO:0000256" key="2">
    <source>
        <dbReference type="ARBA" id="ARBA00022475"/>
    </source>
</evidence>
<evidence type="ECO:0000256" key="6">
    <source>
        <dbReference type="ARBA" id="ARBA00023136"/>
    </source>
</evidence>
<dbReference type="CDD" id="cd06854">
    <property type="entry name" value="GT_WbpL_WbcO_like"/>
    <property type="match status" value="1"/>
</dbReference>
<feature type="transmembrane region" description="Helical" evidence="7">
    <location>
        <begin position="288"/>
        <end position="307"/>
    </location>
</feature>
<keyword evidence="9" id="KW-1185">Reference proteome</keyword>
<dbReference type="Pfam" id="PF00953">
    <property type="entry name" value="Glycos_transf_4"/>
    <property type="match status" value="1"/>
</dbReference>
<dbReference type="PANTHER" id="PTHR22926">
    <property type="entry name" value="PHOSPHO-N-ACETYLMURAMOYL-PENTAPEPTIDE-TRANSFERASE"/>
    <property type="match status" value="1"/>
</dbReference>
<feature type="transmembrane region" description="Helical" evidence="7">
    <location>
        <begin position="105"/>
        <end position="123"/>
    </location>
</feature>
<keyword evidence="2" id="KW-1003">Cell membrane</keyword>
<organism evidence="8 9">
    <name type="scientific">Tahibacter amnicola</name>
    <dbReference type="NCBI Taxonomy" id="2976241"/>
    <lineage>
        <taxon>Bacteria</taxon>
        <taxon>Pseudomonadati</taxon>
        <taxon>Pseudomonadota</taxon>
        <taxon>Gammaproteobacteria</taxon>
        <taxon>Lysobacterales</taxon>
        <taxon>Rhodanobacteraceae</taxon>
        <taxon>Tahibacter</taxon>
    </lineage>
</organism>
<keyword evidence="6 7" id="KW-0472">Membrane</keyword>
<protein>
    <submittedName>
        <fullName evidence="8">Glycosyltransferase family 4 protein</fullName>
    </submittedName>
</protein>
<gene>
    <name evidence="8" type="ORF">N4264_17965</name>
</gene>
<comment type="subcellular location">
    <subcellularLocation>
        <location evidence="1">Cell membrane</location>
        <topology evidence="1">Multi-pass membrane protein</topology>
    </subcellularLocation>
</comment>
<evidence type="ECO:0000256" key="4">
    <source>
        <dbReference type="ARBA" id="ARBA00022692"/>
    </source>
</evidence>
<evidence type="ECO:0000313" key="8">
    <source>
        <dbReference type="EMBL" id="UXI66624.1"/>
    </source>
</evidence>
<evidence type="ECO:0000256" key="1">
    <source>
        <dbReference type="ARBA" id="ARBA00004651"/>
    </source>
</evidence>
<feature type="transmembrane region" description="Helical" evidence="7">
    <location>
        <begin position="129"/>
        <end position="149"/>
    </location>
</feature>
<accession>A0ABY6BAD4</accession>
<keyword evidence="5 7" id="KW-1133">Transmembrane helix</keyword>
<feature type="transmembrane region" description="Helical" evidence="7">
    <location>
        <begin position="313"/>
        <end position="333"/>
    </location>
</feature>
<dbReference type="Proteomes" id="UP001064632">
    <property type="component" value="Chromosome"/>
</dbReference>
<keyword evidence="3" id="KW-0808">Transferase</keyword>
<feature type="transmembrane region" description="Helical" evidence="7">
    <location>
        <begin position="161"/>
        <end position="181"/>
    </location>
</feature>
<evidence type="ECO:0000256" key="7">
    <source>
        <dbReference type="SAM" id="Phobius"/>
    </source>
</evidence>
<dbReference type="RefSeq" id="WP_261693608.1">
    <property type="nucleotide sequence ID" value="NZ_CP104694.1"/>
</dbReference>
<feature type="transmembrane region" description="Helical" evidence="7">
    <location>
        <begin position="6"/>
        <end position="30"/>
    </location>
</feature>
<feature type="transmembrane region" description="Helical" evidence="7">
    <location>
        <begin position="211"/>
        <end position="231"/>
    </location>
</feature>
<evidence type="ECO:0000313" key="9">
    <source>
        <dbReference type="Proteomes" id="UP001064632"/>
    </source>
</evidence>
<sequence>MTIPVLVPWAPLLALLLSAAVTEAAIRYAIYRDIIDHPGHRRSHEHPTPRGGGLGLVVAVFVFGLIALAAYLPPSLLVAWGAGLVLVAFIGSWDDHRPLGALPRLAVQLPVGLLLGWALVPWLPAVDGVAAGIGVGVIGVVALGTVWSINFHNFMDGINGLLGLQAAWLFAMVGLLSWLGLAHPLGVAPWVMAAATMAFVPFNFPRARVFMGDIGSGAIGFLVAATFFTAATSDLRWLLEGLILCSAFLIDASCTLIHRFRRGRRWYSAHREHLYQWLVRKNRSHARVVSYYMAWNLLVVSPVAVLAARADRLTALVAAAAVYVVGVGVWVHARSRLLAEVRRG</sequence>
<dbReference type="InterPro" id="IPR000715">
    <property type="entry name" value="Glycosyl_transferase_4"/>
</dbReference>
<evidence type="ECO:0000256" key="3">
    <source>
        <dbReference type="ARBA" id="ARBA00022679"/>
    </source>
</evidence>
<evidence type="ECO:0000256" key="5">
    <source>
        <dbReference type="ARBA" id="ARBA00022989"/>
    </source>
</evidence>
<proteinExistence type="predicted"/>
<dbReference type="EMBL" id="CP104694">
    <property type="protein sequence ID" value="UXI66624.1"/>
    <property type="molecule type" value="Genomic_DNA"/>
</dbReference>
<feature type="transmembrane region" description="Helical" evidence="7">
    <location>
        <begin position="77"/>
        <end position="93"/>
    </location>
</feature>
<name>A0ABY6BAD4_9GAMM</name>
<feature type="transmembrane region" description="Helical" evidence="7">
    <location>
        <begin position="51"/>
        <end position="71"/>
    </location>
</feature>
<dbReference type="PANTHER" id="PTHR22926:SF3">
    <property type="entry name" value="UNDECAPRENYL-PHOSPHATE ALPHA-N-ACETYLGLUCOSAMINYL 1-PHOSPHATE TRANSFERASE"/>
    <property type="match status" value="1"/>
</dbReference>
<keyword evidence="4 7" id="KW-0812">Transmembrane</keyword>
<feature type="transmembrane region" description="Helical" evidence="7">
    <location>
        <begin position="237"/>
        <end position="257"/>
    </location>
</feature>